<dbReference type="EMBL" id="LLXL01007251">
    <property type="protein sequence ID" value="PKK55597.1"/>
    <property type="molecule type" value="Genomic_DNA"/>
</dbReference>
<proteinExistence type="predicted"/>
<reference evidence="1 2" key="1">
    <citation type="submission" date="2016-04" db="EMBL/GenBank/DDBJ databases">
        <title>Genome analyses suggest a sexual origin of heterokaryosis in a supposedly ancient asexual fungus.</title>
        <authorList>
            <person name="Ropars J."/>
            <person name="Sedzielewska K."/>
            <person name="Noel J."/>
            <person name="Charron P."/>
            <person name="Farinelli L."/>
            <person name="Marton T."/>
            <person name="Kruger M."/>
            <person name="Pelin A."/>
            <person name="Brachmann A."/>
            <person name="Corradi N."/>
        </authorList>
    </citation>
    <scope>NUCLEOTIDE SEQUENCE [LARGE SCALE GENOMIC DNA]</scope>
    <source>
        <strain evidence="1 2">C2</strain>
    </source>
</reference>
<name>A0A2N1M1T4_9GLOM</name>
<sequence length="114" mass="13422">MTGQEKSTSFNNNYESDFASFVLQKRRRQDQFWKLEANKESNKPINEYEYEGDISPEDNMDLDDNSVEQFATPENDSEFVYPDTNALVEIKKIGHMENQLKIRPKLTDITNRHI</sequence>
<protein>
    <submittedName>
        <fullName evidence="1">Uncharacterized protein</fullName>
    </submittedName>
</protein>
<dbReference type="AlphaFoldDB" id="A0A2N1M1T4"/>
<evidence type="ECO:0000313" key="2">
    <source>
        <dbReference type="Proteomes" id="UP000233469"/>
    </source>
</evidence>
<dbReference type="VEuPathDB" id="FungiDB:RhiirA1_473744"/>
<organism evidence="1 2">
    <name type="scientific">Rhizophagus irregularis</name>
    <dbReference type="NCBI Taxonomy" id="588596"/>
    <lineage>
        <taxon>Eukaryota</taxon>
        <taxon>Fungi</taxon>
        <taxon>Fungi incertae sedis</taxon>
        <taxon>Mucoromycota</taxon>
        <taxon>Glomeromycotina</taxon>
        <taxon>Glomeromycetes</taxon>
        <taxon>Glomerales</taxon>
        <taxon>Glomeraceae</taxon>
        <taxon>Rhizophagus</taxon>
    </lineage>
</organism>
<evidence type="ECO:0000313" key="1">
    <source>
        <dbReference type="EMBL" id="PKK55597.1"/>
    </source>
</evidence>
<accession>A0A2N1M1T4</accession>
<dbReference type="VEuPathDB" id="FungiDB:RhiirFUN_026029"/>
<comment type="caution">
    <text evidence="1">The sequence shown here is derived from an EMBL/GenBank/DDBJ whole genome shotgun (WGS) entry which is preliminary data.</text>
</comment>
<dbReference type="Proteomes" id="UP000233469">
    <property type="component" value="Unassembled WGS sequence"/>
</dbReference>
<dbReference type="VEuPathDB" id="FungiDB:FUN_010642"/>
<gene>
    <name evidence="1" type="ORF">RhiirC2_801991</name>
</gene>
<reference evidence="1 2" key="2">
    <citation type="submission" date="2017-10" db="EMBL/GenBank/DDBJ databases">
        <title>Extensive intraspecific genome diversity in a model arbuscular mycorrhizal fungus.</title>
        <authorList>
            <person name="Chen E.C.H."/>
            <person name="Morin E."/>
            <person name="Baudet D."/>
            <person name="Noel J."/>
            <person name="Ndikumana S."/>
            <person name="Charron P."/>
            <person name="St-Onge C."/>
            <person name="Giorgi J."/>
            <person name="Grigoriev I.V."/>
            <person name="Roux C."/>
            <person name="Martin F.M."/>
            <person name="Corradi N."/>
        </authorList>
    </citation>
    <scope>NUCLEOTIDE SEQUENCE [LARGE SCALE GENOMIC DNA]</scope>
    <source>
        <strain evidence="1 2">C2</strain>
    </source>
</reference>